<comment type="catalytic activity">
    <reaction evidence="1">
        <text>(8S)-3',8-cyclo-7,8-dihydroguanosine 5'-triphosphate = cyclic pyranopterin phosphate + diphosphate</text>
        <dbReference type="Rhea" id="RHEA:49580"/>
        <dbReference type="ChEBI" id="CHEBI:33019"/>
        <dbReference type="ChEBI" id="CHEBI:59648"/>
        <dbReference type="ChEBI" id="CHEBI:131766"/>
        <dbReference type="EC" id="4.6.1.17"/>
    </reaction>
</comment>
<dbReference type="eggNOG" id="KOG2876">
    <property type="taxonomic scope" value="Eukaryota"/>
</dbReference>
<dbReference type="InParanoid" id="H2YXT8"/>
<keyword evidence="4" id="KW-0501">Molybdenum cofactor biosynthesis</keyword>
<dbReference type="NCBIfam" id="NF006870">
    <property type="entry name" value="PRK09364.1"/>
    <property type="match status" value="1"/>
</dbReference>
<dbReference type="InterPro" id="IPR002820">
    <property type="entry name" value="Mopterin_CF_biosynth-C_dom"/>
</dbReference>
<dbReference type="GeneTree" id="ENSGT00390000016567"/>
<dbReference type="OMA" id="KICFFRT"/>
<name>H2YXT8_CIOSA</name>
<dbReference type="InterPro" id="IPR023045">
    <property type="entry name" value="MoaC"/>
</dbReference>
<dbReference type="CDD" id="cd01420">
    <property type="entry name" value="MoaC_PE"/>
    <property type="match status" value="1"/>
</dbReference>
<dbReference type="GO" id="GO:0006777">
    <property type="term" value="P:Mo-molybdopterin cofactor biosynthetic process"/>
    <property type="evidence" value="ECO:0007669"/>
    <property type="project" value="UniProtKB-KW"/>
</dbReference>
<dbReference type="SUPFAM" id="SSF102114">
    <property type="entry name" value="Radical SAM enzymes"/>
    <property type="match status" value="1"/>
</dbReference>
<feature type="domain" description="Molybdopterin cofactor biosynthesis C (MoaC)" evidence="6">
    <location>
        <begin position="199"/>
        <end position="334"/>
    </location>
</feature>
<evidence type="ECO:0000256" key="2">
    <source>
        <dbReference type="ARBA" id="ARBA00005046"/>
    </source>
</evidence>
<dbReference type="InterPro" id="IPR036522">
    <property type="entry name" value="MoaC_sf"/>
</dbReference>
<dbReference type="Gene3D" id="3.30.70.640">
    <property type="entry name" value="Molybdopterin cofactor biosynthesis C (MoaC) domain"/>
    <property type="match status" value="1"/>
</dbReference>
<dbReference type="STRING" id="51511.ENSCSAVP00000010149"/>
<dbReference type="AlphaFoldDB" id="H2YXT8"/>
<dbReference type="InterPro" id="IPR050105">
    <property type="entry name" value="MoCo_biosynth_MoaA/MoaC"/>
</dbReference>
<dbReference type="Proteomes" id="UP000007875">
    <property type="component" value="Unassembled WGS sequence"/>
</dbReference>
<dbReference type="Pfam" id="PF01967">
    <property type="entry name" value="MoaC"/>
    <property type="match status" value="1"/>
</dbReference>
<reference evidence="8" key="2">
    <citation type="submission" date="2025-08" db="UniProtKB">
        <authorList>
            <consortium name="Ensembl"/>
        </authorList>
    </citation>
    <scope>IDENTIFICATION</scope>
</reference>
<dbReference type="GO" id="GO:0051539">
    <property type="term" value="F:4 iron, 4 sulfur cluster binding"/>
    <property type="evidence" value="ECO:0007669"/>
    <property type="project" value="UniProtKB-KW"/>
</dbReference>
<dbReference type="GO" id="GO:0061799">
    <property type="term" value="F:cyclic pyranopterin monophosphate synthase activity"/>
    <property type="evidence" value="ECO:0007669"/>
    <property type="project" value="UniProtKB-EC"/>
</dbReference>
<dbReference type="HAMAP" id="MF_01224_B">
    <property type="entry name" value="MoaC_B"/>
    <property type="match status" value="1"/>
</dbReference>
<protein>
    <recommendedName>
        <fullName evidence="3">cyclic pyranopterin monophosphate synthase</fullName>
        <ecNumber evidence="3">4.6.1.17</ecNumber>
    </recommendedName>
</protein>
<evidence type="ECO:0000313" key="9">
    <source>
        <dbReference type="Proteomes" id="UP000007875"/>
    </source>
</evidence>
<evidence type="ECO:0000256" key="4">
    <source>
        <dbReference type="ARBA" id="ARBA00023150"/>
    </source>
</evidence>
<keyword evidence="9" id="KW-1185">Reference proteome</keyword>
<dbReference type="EC" id="4.6.1.17" evidence="3"/>
<dbReference type="PANTHER" id="PTHR22960:SF0">
    <property type="entry name" value="MOLYBDENUM COFACTOR BIOSYNTHESIS PROTEIN 1"/>
    <property type="match status" value="1"/>
</dbReference>
<dbReference type="GO" id="GO:0061798">
    <property type="term" value="F:GTP 3',8'-cyclase activity"/>
    <property type="evidence" value="ECO:0007669"/>
    <property type="project" value="TreeGrafter"/>
</dbReference>
<evidence type="ECO:0000259" key="6">
    <source>
        <dbReference type="Pfam" id="PF01967"/>
    </source>
</evidence>
<evidence type="ECO:0000256" key="3">
    <source>
        <dbReference type="ARBA" id="ARBA00012575"/>
    </source>
</evidence>
<dbReference type="InterPro" id="IPR013785">
    <property type="entry name" value="Aldolase_TIM"/>
</dbReference>
<evidence type="ECO:0000256" key="1">
    <source>
        <dbReference type="ARBA" id="ARBA00001637"/>
    </source>
</evidence>
<dbReference type="Pfam" id="PF06463">
    <property type="entry name" value="Mob_synth_C"/>
    <property type="match status" value="1"/>
</dbReference>
<dbReference type="InterPro" id="IPR047594">
    <property type="entry name" value="MoaC_bact/euk"/>
</dbReference>
<reference evidence="9" key="1">
    <citation type="submission" date="2003-08" db="EMBL/GenBank/DDBJ databases">
        <authorList>
            <person name="Birren B."/>
            <person name="Nusbaum C."/>
            <person name="Abebe A."/>
            <person name="Abouelleil A."/>
            <person name="Adekoya E."/>
            <person name="Ait-zahra M."/>
            <person name="Allen N."/>
            <person name="Allen T."/>
            <person name="An P."/>
            <person name="Anderson M."/>
            <person name="Anderson S."/>
            <person name="Arachchi H."/>
            <person name="Armbruster J."/>
            <person name="Bachantsang P."/>
            <person name="Baldwin J."/>
            <person name="Barry A."/>
            <person name="Bayul T."/>
            <person name="Blitshsteyn B."/>
            <person name="Bloom T."/>
            <person name="Blye J."/>
            <person name="Boguslavskiy L."/>
            <person name="Borowsky M."/>
            <person name="Boukhgalter B."/>
            <person name="Brunache A."/>
            <person name="Butler J."/>
            <person name="Calixte N."/>
            <person name="Calvo S."/>
            <person name="Camarata J."/>
            <person name="Campo K."/>
            <person name="Chang J."/>
            <person name="Cheshatsang Y."/>
            <person name="Citroen M."/>
            <person name="Collymore A."/>
            <person name="Considine T."/>
            <person name="Cook A."/>
            <person name="Cooke P."/>
            <person name="Corum B."/>
            <person name="Cuomo C."/>
            <person name="David R."/>
            <person name="Dawoe T."/>
            <person name="Degray S."/>
            <person name="Dodge S."/>
            <person name="Dooley K."/>
            <person name="Dorje P."/>
            <person name="Dorjee K."/>
            <person name="Dorris L."/>
            <person name="Duffey N."/>
            <person name="Dupes A."/>
            <person name="Elkins T."/>
            <person name="Engels R."/>
            <person name="Erickson J."/>
            <person name="Farina A."/>
            <person name="Faro S."/>
            <person name="Ferreira P."/>
            <person name="Fischer H."/>
            <person name="Fitzgerald M."/>
            <person name="Foley K."/>
            <person name="Gage D."/>
            <person name="Galagan J."/>
            <person name="Gearin G."/>
            <person name="Gnerre S."/>
            <person name="Gnirke A."/>
            <person name="Goyette A."/>
            <person name="Graham J."/>
            <person name="Grandbois E."/>
            <person name="Gyaltsen K."/>
            <person name="Hafez N."/>
            <person name="Hagopian D."/>
            <person name="Hagos B."/>
            <person name="Hall J."/>
            <person name="Hatcher B."/>
            <person name="Heller A."/>
            <person name="Higgins H."/>
            <person name="Honan T."/>
            <person name="Horn A."/>
            <person name="Houde N."/>
            <person name="Hughes L."/>
            <person name="Hulme W."/>
            <person name="Husby E."/>
            <person name="Iliev I."/>
            <person name="Jaffe D."/>
            <person name="Jones C."/>
            <person name="Kamal M."/>
            <person name="Kamat A."/>
            <person name="Kamvysselis M."/>
            <person name="Karlsson E."/>
            <person name="Kells C."/>
            <person name="Kieu A."/>
            <person name="Kisner P."/>
            <person name="Kodira C."/>
            <person name="Kulbokas E."/>
            <person name="Labutti K."/>
            <person name="Lama D."/>
            <person name="Landers T."/>
            <person name="Leger J."/>
            <person name="Levine S."/>
            <person name="Lewis D."/>
            <person name="Lewis T."/>
            <person name="Lindblad-toh K."/>
            <person name="Liu X."/>
            <person name="Lokyitsang T."/>
            <person name="Lokyitsang Y."/>
            <person name="Lucien O."/>
            <person name="Lui A."/>
            <person name="Ma L.J."/>
            <person name="Mabbitt R."/>
            <person name="Macdonald J."/>
            <person name="Maclean C."/>
            <person name="Major J."/>
            <person name="Manning J."/>
            <person name="Marabella R."/>
            <person name="Maru K."/>
            <person name="Matthews C."/>
            <person name="Mauceli E."/>
            <person name="Mccarthy M."/>
            <person name="Mcdonough S."/>
            <person name="Mcghee T."/>
            <person name="Meldrim J."/>
            <person name="Meneus L."/>
            <person name="Mesirov J."/>
            <person name="Mihalev A."/>
            <person name="Mihova T."/>
            <person name="Mikkelsen T."/>
            <person name="Mlenga V."/>
            <person name="Moru K."/>
            <person name="Mozes J."/>
            <person name="Mulrain L."/>
            <person name="Munson G."/>
            <person name="Naylor J."/>
            <person name="Newes C."/>
            <person name="Nguyen C."/>
            <person name="Nguyen N."/>
            <person name="Nguyen T."/>
            <person name="Nicol R."/>
            <person name="Nielsen C."/>
            <person name="Nizzari M."/>
            <person name="Norbu C."/>
            <person name="Norbu N."/>
            <person name="O'donnell P."/>
            <person name="Okoawo O."/>
            <person name="O'leary S."/>
            <person name="Omotosho B."/>
            <person name="O'neill K."/>
            <person name="Osman S."/>
            <person name="Parker S."/>
            <person name="Perrin D."/>
            <person name="Phunkhang P."/>
            <person name="Piqani B."/>
            <person name="Purcell S."/>
            <person name="Rachupka T."/>
            <person name="Ramasamy U."/>
            <person name="Rameau R."/>
            <person name="Ray V."/>
            <person name="Raymond C."/>
            <person name="Retta R."/>
            <person name="Richardson S."/>
            <person name="Rise C."/>
            <person name="Rodriguez J."/>
            <person name="Rogers J."/>
            <person name="Rogov P."/>
            <person name="Rutman M."/>
            <person name="Schupbach R."/>
            <person name="Seaman C."/>
            <person name="Settipalli S."/>
            <person name="Sharpe T."/>
            <person name="Sheridan J."/>
            <person name="Sherpa N."/>
            <person name="Shi J."/>
            <person name="Smirnov S."/>
            <person name="Smith C."/>
            <person name="Sougnez C."/>
            <person name="Spencer B."/>
            <person name="Stalker J."/>
            <person name="Stange-thomann N."/>
            <person name="Stavropoulos S."/>
            <person name="Stetson K."/>
            <person name="Stone C."/>
            <person name="Stone S."/>
            <person name="Stubbs M."/>
            <person name="Talamas J."/>
            <person name="Tchuinga P."/>
            <person name="Tenzing P."/>
            <person name="Tesfaye S."/>
            <person name="Theodore J."/>
            <person name="Thoulutsang Y."/>
            <person name="Topham K."/>
            <person name="Towey S."/>
            <person name="Tsamla T."/>
            <person name="Tsomo N."/>
            <person name="Vallee D."/>
            <person name="Vassiliev H."/>
            <person name="Venkataraman V."/>
            <person name="Vinson J."/>
            <person name="Vo A."/>
            <person name="Wade C."/>
            <person name="Wang S."/>
            <person name="Wangchuk T."/>
            <person name="Wangdi T."/>
            <person name="Whittaker C."/>
            <person name="Wilkinson J."/>
            <person name="Wu Y."/>
            <person name="Wyman D."/>
            <person name="Yadav S."/>
            <person name="Yang S."/>
            <person name="Yang X."/>
            <person name="Yeager S."/>
            <person name="Yee E."/>
            <person name="Young G."/>
            <person name="Zainoun J."/>
            <person name="Zembeck L."/>
            <person name="Zimmer A."/>
            <person name="Zody M."/>
            <person name="Lander E."/>
        </authorList>
    </citation>
    <scope>NUCLEOTIDE SEQUENCE [LARGE SCALE GENOMIC DNA]</scope>
</reference>
<evidence type="ECO:0000259" key="7">
    <source>
        <dbReference type="Pfam" id="PF06463"/>
    </source>
</evidence>
<dbReference type="InterPro" id="IPR058240">
    <property type="entry name" value="rSAM_sf"/>
</dbReference>
<dbReference type="Gene3D" id="3.20.20.70">
    <property type="entry name" value="Aldolase class I"/>
    <property type="match status" value="1"/>
</dbReference>
<dbReference type="HOGENOM" id="CLU_009273_7_2_1"/>
<evidence type="ECO:0000256" key="5">
    <source>
        <dbReference type="ARBA" id="ARBA00023239"/>
    </source>
</evidence>
<reference evidence="8" key="3">
    <citation type="submission" date="2025-09" db="UniProtKB">
        <authorList>
            <consortium name="Ensembl"/>
        </authorList>
    </citation>
    <scope>IDENTIFICATION</scope>
</reference>
<proteinExistence type="inferred from homology"/>
<organism evidence="8 9">
    <name type="scientific">Ciona savignyi</name>
    <name type="common">Pacific transparent sea squirt</name>
    <dbReference type="NCBI Taxonomy" id="51511"/>
    <lineage>
        <taxon>Eukaryota</taxon>
        <taxon>Metazoa</taxon>
        <taxon>Chordata</taxon>
        <taxon>Tunicata</taxon>
        <taxon>Ascidiacea</taxon>
        <taxon>Phlebobranchia</taxon>
        <taxon>Cionidae</taxon>
        <taxon>Ciona</taxon>
    </lineage>
</organism>
<keyword evidence="5" id="KW-0456">Lyase</keyword>
<dbReference type="NCBIfam" id="TIGR00581">
    <property type="entry name" value="moaC"/>
    <property type="match status" value="1"/>
</dbReference>
<dbReference type="UniPathway" id="UPA00344"/>
<dbReference type="InterPro" id="IPR010505">
    <property type="entry name" value="MoaA_twitch"/>
</dbReference>
<evidence type="ECO:0000313" key="8">
    <source>
        <dbReference type="Ensembl" id="ENSCSAVP00000010149.1"/>
    </source>
</evidence>
<dbReference type="CDD" id="cd21117">
    <property type="entry name" value="Twitch_MoaA"/>
    <property type="match status" value="1"/>
</dbReference>
<accession>H2YXT8</accession>
<dbReference type="SUPFAM" id="SSF55040">
    <property type="entry name" value="Molybdenum cofactor biosynthesis protein C, MoaC"/>
    <property type="match status" value="1"/>
</dbReference>
<dbReference type="Ensembl" id="ENSCSAVT00000010273.1">
    <property type="protein sequence ID" value="ENSCSAVP00000010149.1"/>
    <property type="gene ID" value="ENSCSAVG00000005987.1"/>
</dbReference>
<feature type="domain" description="Molybdenum cofactor biosynthesis protein A-like twitch" evidence="7">
    <location>
        <begin position="2"/>
        <end position="76"/>
    </location>
</feature>
<comment type="pathway">
    <text evidence="2">Cofactor biosynthesis; molybdopterin biosynthesis.</text>
</comment>
<sequence length="342" mass="36978">GYRVKGYAGKFGFITSMSDHFCGTCNRVRITADGNLKVLFNGSTVSLRDELRSGKNEDELLEVIGAAVKRKKKQHAGMFNLAKMKNRPMILIGGLVVFRTKFSVLGTKICFFRTKFGVFRTTFSNEFGVILLLEGINTTMTISNKQQRLFVYSSRFLTPASPVPSKLISRRLFSTNTSSGNTANPPTLTHVDGAGKASMVDVSRKEPTTREAVAAARVYLNLSAFSAVKNNIVKKGDVLTVANIAGIMGAKQCSRLIPLCHDIALSKITVDLVLNETDQSVDIKACAGTTDRTGVEMEALTAATISALTVYDMCKALGRDTRISDIRLLSKTGGASGNTNVP</sequence>
<dbReference type="PANTHER" id="PTHR22960">
    <property type="entry name" value="MOLYBDOPTERIN COFACTOR SYNTHESIS PROTEIN A"/>
    <property type="match status" value="1"/>
</dbReference>